<dbReference type="Proteomes" id="UP000824782">
    <property type="component" value="Unassembled WGS sequence"/>
</dbReference>
<dbReference type="PROSITE" id="PS50082">
    <property type="entry name" value="WD_REPEATS_2"/>
    <property type="match status" value="1"/>
</dbReference>
<sequence>MWNIQNGHNLHRLQRVEEAEVTCLLPLRENTYLSVGWNRKIIVYDVTSAKKTLVPAGESWGGGHLHSEDILAADYCPSLGLLVTASYDGEIIVWNTDTQRVFVYLRRCPPGRRCAAPQASQMTARCTKESAQTPRPRTSGDCG</sequence>
<dbReference type="InterPro" id="IPR019775">
    <property type="entry name" value="WD40_repeat_CS"/>
</dbReference>
<dbReference type="Pfam" id="PF00400">
    <property type="entry name" value="WD40"/>
    <property type="match status" value="1"/>
</dbReference>
<dbReference type="InterPro" id="IPR001680">
    <property type="entry name" value="WD40_rpt"/>
</dbReference>
<dbReference type="InterPro" id="IPR015943">
    <property type="entry name" value="WD40/YVTN_repeat-like_dom_sf"/>
</dbReference>
<evidence type="ECO:0000313" key="5">
    <source>
        <dbReference type="Proteomes" id="UP000824782"/>
    </source>
</evidence>
<evidence type="ECO:0000256" key="2">
    <source>
        <dbReference type="ARBA" id="ARBA00022737"/>
    </source>
</evidence>
<reference evidence="4" key="1">
    <citation type="thesis" date="2020" institute="ProQuest LLC" country="789 East Eisenhower Parkway, Ann Arbor, MI, USA">
        <title>Comparative Genomics and Chromosome Evolution.</title>
        <authorList>
            <person name="Mudd A.B."/>
        </authorList>
    </citation>
    <scope>NUCLEOTIDE SEQUENCE</scope>
    <source>
        <strain evidence="4">237g6f4</strain>
        <tissue evidence="4">Blood</tissue>
    </source>
</reference>
<dbReference type="AlphaFoldDB" id="A0AAV6YN59"/>
<dbReference type="PANTHER" id="PTHR44324">
    <property type="entry name" value="WD40 REPEAT DOMAIN 95"/>
    <property type="match status" value="1"/>
</dbReference>
<dbReference type="EMBL" id="WNYA01073965">
    <property type="protein sequence ID" value="KAG8535228.1"/>
    <property type="molecule type" value="Genomic_DNA"/>
</dbReference>
<feature type="repeat" description="WD" evidence="3">
    <location>
        <begin position="63"/>
        <end position="104"/>
    </location>
</feature>
<gene>
    <name evidence="4" type="ORF">GDO81_029097</name>
</gene>
<organism evidence="4 5">
    <name type="scientific">Engystomops pustulosus</name>
    <name type="common">Tungara frog</name>
    <name type="synonym">Physalaemus pustulosus</name>
    <dbReference type="NCBI Taxonomy" id="76066"/>
    <lineage>
        <taxon>Eukaryota</taxon>
        <taxon>Metazoa</taxon>
        <taxon>Chordata</taxon>
        <taxon>Craniata</taxon>
        <taxon>Vertebrata</taxon>
        <taxon>Euteleostomi</taxon>
        <taxon>Amphibia</taxon>
        <taxon>Batrachia</taxon>
        <taxon>Anura</taxon>
        <taxon>Neobatrachia</taxon>
        <taxon>Hyloidea</taxon>
        <taxon>Leptodactylidae</taxon>
        <taxon>Leiuperinae</taxon>
        <taxon>Engystomops</taxon>
    </lineage>
</organism>
<proteinExistence type="predicted"/>
<dbReference type="PANTHER" id="PTHR44324:SF3">
    <property type="entry name" value="WD REPEAT-CONTAINING PROTEIN 49-LIKE"/>
    <property type="match status" value="1"/>
</dbReference>
<name>A0AAV6YN59_ENGPU</name>
<dbReference type="SUPFAM" id="SSF50978">
    <property type="entry name" value="WD40 repeat-like"/>
    <property type="match status" value="1"/>
</dbReference>
<keyword evidence="5" id="KW-1185">Reference proteome</keyword>
<accession>A0AAV6YN59</accession>
<dbReference type="InterPro" id="IPR051242">
    <property type="entry name" value="WD-EF-hand_domain"/>
</dbReference>
<dbReference type="InterPro" id="IPR036322">
    <property type="entry name" value="WD40_repeat_dom_sf"/>
</dbReference>
<evidence type="ECO:0000256" key="3">
    <source>
        <dbReference type="PROSITE-ProRule" id="PRU00221"/>
    </source>
</evidence>
<dbReference type="Gene3D" id="2.130.10.10">
    <property type="entry name" value="YVTN repeat-like/Quinoprotein amine dehydrogenase"/>
    <property type="match status" value="1"/>
</dbReference>
<keyword evidence="2" id="KW-0677">Repeat</keyword>
<dbReference type="PROSITE" id="PS00678">
    <property type="entry name" value="WD_REPEATS_1"/>
    <property type="match status" value="1"/>
</dbReference>
<keyword evidence="1 3" id="KW-0853">WD repeat</keyword>
<evidence type="ECO:0000313" key="4">
    <source>
        <dbReference type="EMBL" id="KAG8535228.1"/>
    </source>
</evidence>
<protein>
    <submittedName>
        <fullName evidence="4">Uncharacterized protein</fullName>
    </submittedName>
</protein>
<dbReference type="SMART" id="SM00320">
    <property type="entry name" value="WD40"/>
    <property type="match status" value="2"/>
</dbReference>
<evidence type="ECO:0000256" key="1">
    <source>
        <dbReference type="ARBA" id="ARBA00022574"/>
    </source>
</evidence>
<comment type="caution">
    <text evidence="4">The sequence shown here is derived from an EMBL/GenBank/DDBJ whole genome shotgun (WGS) entry which is preliminary data.</text>
</comment>